<feature type="transmembrane region" description="Helical" evidence="12">
    <location>
        <begin position="194"/>
        <end position="212"/>
    </location>
</feature>
<evidence type="ECO:0000256" key="10">
    <source>
        <dbReference type="PROSITE-ProRule" id="PRU00284"/>
    </source>
</evidence>
<dbReference type="PROSITE" id="PS50885">
    <property type="entry name" value="HAMP"/>
    <property type="match status" value="1"/>
</dbReference>
<sequence>MRSNQPVTQREHDYPGDATLLSTTDPDSRVTYANAAFLAVSGFERDELLGQPHNVVRHPDMPVEAFADMWDTLKKGRSWTALVKNRRKDGDHYWVRANVTPMRRNGQVTGYMSVRTKPRREEVAAAEALYKRFREGAAGSLGFHQGLVIRTGAWRWLSCLQTLGVRARLGAPLLLTGALTMVAAAALGMQGAALAGLGATVAVLGGLSGWWLTCQIARPLAQLERQALSVAAGQPGENIQLDRVDEIGTILRSVNQAGLNLRSLVDDVAEQVRGVGQASEQIAAGNDALSARTEQTSANLEETAASMEQITANVRANADTARQAADLAGRASAAAGQGGEVVGQVVSTMSTISSSSRQIADIIGVIDGIAFQTNILALNAAVEAARAGEQGRGFAVVASEVRSLAKRSAEAAREIKSLIHDSVQKVQDGAALVDSAGQSMAAIVAQVQSVTALINDISEATSEQSSGVAQVGDAVSELDEMTQQNALLVEQAASSAADLHARASRLSEAIGVFARRASPAPRGL</sequence>
<keyword evidence="10" id="KW-0807">Transducer</keyword>
<dbReference type="PROSITE" id="PS50111">
    <property type="entry name" value="CHEMOTAXIS_TRANSDUC_2"/>
    <property type="match status" value="1"/>
</dbReference>
<dbReference type="GO" id="GO:0005886">
    <property type="term" value="C:plasma membrane"/>
    <property type="evidence" value="ECO:0007669"/>
    <property type="project" value="UniProtKB-SubCell"/>
</dbReference>
<keyword evidence="4" id="KW-0145">Chemotaxis</keyword>
<dbReference type="Proteomes" id="UP000244892">
    <property type="component" value="Chromosome"/>
</dbReference>
<dbReference type="InterPro" id="IPR003660">
    <property type="entry name" value="HAMP_dom"/>
</dbReference>
<dbReference type="PANTHER" id="PTHR43531:SF7">
    <property type="entry name" value="AEROTAXIS RECEPTOR"/>
    <property type="match status" value="1"/>
</dbReference>
<dbReference type="SUPFAM" id="SSF58104">
    <property type="entry name" value="Methyl-accepting chemotaxis protein (MCP) signaling domain"/>
    <property type="match status" value="1"/>
</dbReference>
<dbReference type="InterPro" id="IPR004090">
    <property type="entry name" value="Chemotax_Me-accpt_rcpt"/>
</dbReference>
<dbReference type="AlphaFoldDB" id="A0A2U8FNY4"/>
<dbReference type="GO" id="GO:0004888">
    <property type="term" value="F:transmembrane signaling receptor activity"/>
    <property type="evidence" value="ECO:0007669"/>
    <property type="project" value="InterPro"/>
</dbReference>
<comment type="subcellular location">
    <subcellularLocation>
        <location evidence="1">Cell inner membrane</location>
        <topology evidence="1">Multi-pass membrane protein</topology>
    </subcellularLocation>
</comment>
<dbReference type="InterPro" id="IPR001610">
    <property type="entry name" value="PAC"/>
</dbReference>
<dbReference type="OrthoDB" id="9806477at2"/>
<evidence type="ECO:0000256" key="3">
    <source>
        <dbReference type="ARBA" id="ARBA00022481"/>
    </source>
</evidence>
<evidence type="ECO:0000256" key="5">
    <source>
        <dbReference type="ARBA" id="ARBA00022519"/>
    </source>
</evidence>
<dbReference type="SMART" id="SM00086">
    <property type="entry name" value="PAC"/>
    <property type="match status" value="1"/>
</dbReference>
<evidence type="ECO:0000256" key="2">
    <source>
        <dbReference type="ARBA" id="ARBA00022475"/>
    </source>
</evidence>
<name>A0A2U8FNY4_9BURK</name>
<dbReference type="Gene3D" id="1.10.287.950">
    <property type="entry name" value="Methyl-accepting chemotaxis protein"/>
    <property type="match status" value="1"/>
</dbReference>
<reference evidence="16 17" key="1">
    <citation type="submission" date="2018-05" db="EMBL/GenBank/DDBJ databases">
        <title>complete genome sequence of Aquabacterium olei NBRC 110486.</title>
        <authorList>
            <person name="Tang B."/>
            <person name="Chang J."/>
            <person name="Zhang L."/>
            <person name="Yang H."/>
        </authorList>
    </citation>
    <scope>NUCLEOTIDE SEQUENCE [LARGE SCALE GENOMIC DNA]</scope>
    <source>
        <strain evidence="16 17">NBRC 110486</strain>
    </source>
</reference>
<dbReference type="SUPFAM" id="SSF55785">
    <property type="entry name" value="PYP-like sensor domain (PAS domain)"/>
    <property type="match status" value="1"/>
</dbReference>
<evidence type="ECO:0008006" key="18">
    <source>
        <dbReference type="Google" id="ProtNLM"/>
    </source>
</evidence>
<keyword evidence="5" id="KW-0997">Cell inner membrane</keyword>
<evidence type="ECO:0000259" key="14">
    <source>
        <dbReference type="PROSITE" id="PS50112"/>
    </source>
</evidence>
<dbReference type="PROSITE" id="PS50112">
    <property type="entry name" value="PAS"/>
    <property type="match status" value="1"/>
</dbReference>
<dbReference type="SMART" id="SM00304">
    <property type="entry name" value="HAMP"/>
    <property type="match status" value="1"/>
</dbReference>
<dbReference type="FunFam" id="1.10.287.950:FF:000001">
    <property type="entry name" value="Methyl-accepting chemotaxis sensory transducer"/>
    <property type="match status" value="1"/>
</dbReference>
<dbReference type="Pfam" id="PF08447">
    <property type="entry name" value="PAS_3"/>
    <property type="match status" value="1"/>
</dbReference>
<dbReference type="InterPro" id="IPR004089">
    <property type="entry name" value="MCPsignal_dom"/>
</dbReference>
<feature type="domain" description="Methyl-accepting transducer" evidence="13">
    <location>
        <begin position="271"/>
        <end position="500"/>
    </location>
</feature>
<evidence type="ECO:0000256" key="12">
    <source>
        <dbReference type="SAM" id="Phobius"/>
    </source>
</evidence>
<keyword evidence="7 12" id="KW-1133">Transmembrane helix</keyword>
<dbReference type="PRINTS" id="PR00260">
    <property type="entry name" value="CHEMTRNSDUCR"/>
</dbReference>
<evidence type="ECO:0000256" key="1">
    <source>
        <dbReference type="ARBA" id="ARBA00004429"/>
    </source>
</evidence>
<evidence type="ECO:0000256" key="4">
    <source>
        <dbReference type="ARBA" id="ARBA00022500"/>
    </source>
</evidence>
<evidence type="ECO:0000256" key="9">
    <source>
        <dbReference type="ARBA" id="ARBA00029447"/>
    </source>
</evidence>
<keyword evidence="2" id="KW-1003">Cell membrane</keyword>
<dbReference type="InterPro" id="IPR035965">
    <property type="entry name" value="PAS-like_dom_sf"/>
</dbReference>
<protein>
    <recommendedName>
        <fullName evidence="18">Chemotaxis protein</fullName>
    </recommendedName>
</protein>
<keyword evidence="3" id="KW-0488">Methylation</keyword>
<dbReference type="SMART" id="SM00283">
    <property type="entry name" value="MA"/>
    <property type="match status" value="1"/>
</dbReference>
<dbReference type="GO" id="GO:0052131">
    <property type="term" value="P:positive aerotaxis"/>
    <property type="evidence" value="ECO:0007669"/>
    <property type="project" value="UniProtKB-ARBA"/>
</dbReference>
<feature type="region of interest" description="Disordered" evidence="11">
    <location>
        <begin position="1"/>
        <end position="22"/>
    </location>
</feature>
<evidence type="ECO:0000256" key="11">
    <source>
        <dbReference type="SAM" id="MobiDB-lite"/>
    </source>
</evidence>
<proteinExistence type="inferred from homology"/>
<keyword evidence="8 12" id="KW-0472">Membrane</keyword>
<keyword evidence="6 12" id="KW-0812">Transmembrane</keyword>
<dbReference type="EMBL" id="CP029210">
    <property type="protein sequence ID" value="AWI52104.1"/>
    <property type="molecule type" value="Genomic_DNA"/>
</dbReference>
<organism evidence="16 17">
    <name type="scientific">Aquabacterium olei</name>
    <dbReference type="NCBI Taxonomy" id="1296669"/>
    <lineage>
        <taxon>Bacteria</taxon>
        <taxon>Pseudomonadati</taxon>
        <taxon>Pseudomonadota</taxon>
        <taxon>Betaproteobacteria</taxon>
        <taxon>Burkholderiales</taxon>
        <taxon>Aquabacterium</taxon>
    </lineage>
</organism>
<dbReference type="FunFam" id="3.30.450.20:FF:000046">
    <property type="entry name" value="Aerotaxis sensor receptor"/>
    <property type="match status" value="1"/>
</dbReference>
<evidence type="ECO:0000259" key="13">
    <source>
        <dbReference type="PROSITE" id="PS50111"/>
    </source>
</evidence>
<evidence type="ECO:0000256" key="7">
    <source>
        <dbReference type="ARBA" id="ARBA00022989"/>
    </source>
</evidence>
<gene>
    <name evidence="16" type="ORF">DEH84_00560</name>
</gene>
<comment type="similarity">
    <text evidence="9">Belongs to the methyl-accepting chemotaxis (MCP) protein family.</text>
</comment>
<dbReference type="KEGG" id="aon:DEH84_00560"/>
<dbReference type="PANTHER" id="PTHR43531">
    <property type="entry name" value="PROTEIN ICFG"/>
    <property type="match status" value="1"/>
</dbReference>
<evidence type="ECO:0000313" key="17">
    <source>
        <dbReference type="Proteomes" id="UP000244892"/>
    </source>
</evidence>
<dbReference type="InterPro" id="IPR000014">
    <property type="entry name" value="PAS"/>
</dbReference>
<dbReference type="Pfam" id="PF00015">
    <property type="entry name" value="MCPsignal"/>
    <property type="match status" value="1"/>
</dbReference>
<evidence type="ECO:0000313" key="16">
    <source>
        <dbReference type="EMBL" id="AWI52104.1"/>
    </source>
</evidence>
<dbReference type="GO" id="GO:0007165">
    <property type="term" value="P:signal transduction"/>
    <property type="evidence" value="ECO:0007669"/>
    <property type="project" value="UniProtKB-KW"/>
</dbReference>
<evidence type="ECO:0000259" key="15">
    <source>
        <dbReference type="PROSITE" id="PS50885"/>
    </source>
</evidence>
<dbReference type="Gene3D" id="3.30.450.20">
    <property type="entry name" value="PAS domain"/>
    <property type="match status" value="1"/>
</dbReference>
<evidence type="ECO:0000256" key="8">
    <source>
        <dbReference type="ARBA" id="ARBA00023136"/>
    </source>
</evidence>
<dbReference type="Pfam" id="PF00672">
    <property type="entry name" value="HAMP"/>
    <property type="match status" value="1"/>
</dbReference>
<dbReference type="CDD" id="cd11386">
    <property type="entry name" value="MCP_signal"/>
    <property type="match status" value="1"/>
</dbReference>
<dbReference type="CDD" id="cd06225">
    <property type="entry name" value="HAMP"/>
    <property type="match status" value="1"/>
</dbReference>
<dbReference type="CDD" id="cd00130">
    <property type="entry name" value="PAS"/>
    <property type="match status" value="1"/>
</dbReference>
<dbReference type="InterPro" id="IPR013655">
    <property type="entry name" value="PAS_fold_3"/>
</dbReference>
<feature type="domain" description="PAS" evidence="14">
    <location>
        <begin position="25"/>
        <end position="60"/>
    </location>
</feature>
<dbReference type="NCBIfam" id="TIGR00229">
    <property type="entry name" value="sensory_box"/>
    <property type="match status" value="1"/>
</dbReference>
<accession>A0A2U8FNY4</accession>
<feature type="domain" description="HAMP" evidence="15">
    <location>
        <begin position="214"/>
        <end position="266"/>
    </location>
</feature>
<dbReference type="InterPro" id="IPR051310">
    <property type="entry name" value="MCP_chemotaxis"/>
</dbReference>
<evidence type="ECO:0000256" key="6">
    <source>
        <dbReference type="ARBA" id="ARBA00022692"/>
    </source>
</evidence>
<keyword evidence="17" id="KW-1185">Reference proteome</keyword>